<feature type="region of interest" description="Disordered" evidence="1">
    <location>
        <begin position="39"/>
        <end position="68"/>
    </location>
</feature>
<reference evidence="2 3" key="1">
    <citation type="journal article" date="2015" name="Plant Cell">
        <title>Oil accumulation by the oleaginous diatom Fistulifera solaris as revealed by the genome and transcriptome.</title>
        <authorList>
            <person name="Tanaka T."/>
            <person name="Maeda Y."/>
            <person name="Veluchamy A."/>
            <person name="Tanaka M."/>
            <person name="Abida H."/>
            <person name="Marechal E."/>
            <person name="Bowler C."/>
            <person name="Muto M."/>
            <person name="Sunaga Y."/>
            <person name="Tanaka M."/>
            <person name="Yoshino T."/>
            <person name="Taniguchi T."/>
            <person name="Fukuda Y."/>
            <person name="Nemoto M."/>
            <person name="Matsumoto M."/>
            <person name="Wong P.S."/>
            <person name="Aburatani S."/>
            <person name="Fujibuchi W."/>
        </authorList>
    </citation>
    <scope>NUCLEOTIDE SEQUENCE [LARGE SCALE GENOMIC DNA]</scope>
    <source>
        <strain evidence="2 3">JPCC DA0580</strain>
    </source>
</reference>
<dbReference type="InParanoid" id="A0A1Z5JRQ9"/>
<comment type="caution">
    <text evidence="2">The sequence shown here is derived from an EMBL/GenBank/DDBJ whole genome shotgun (WGS) entry which is preliminary data.</text>
</comment>
<evidence type="ECO:0000313" key="2">
    <source>
        <dbReference type="EMBL" id="GAX16542.1"/>
    </source>
</evidence>
<proteinExistence type="predicted"/>
<sequence>MEVKEKLFDRGQITELLKSLRTDRFVGQVNLASHSVYMDSPGDRVPHSTSASDATSVCSSLSSEPAEEGLPYMPVPFKFVTSEPQSIR</sequence>
<feature type="compositionally biased region" description="Polar residues" evidence="1">
    <location>
        <begin position="47"/>
        <end position="63"/>
    </location>
</feature>
<dbReference type="AlphaFoldDB" id="A0A1Z5JRQ9"/>
<accession>A0A1Z5JRQ9</accession>
<name>A0A1Z5JRQ9_FISSO</name>
<keyword evidence="3" id="KW-1185">Reference proteome</keyword>
<dbReference type="EMBL" id="BDSP01000107">
    <property type="protein sequence ID" value="GAX16542.1"/>
    <property type="molecule type" value="Genomic_DNA"/>
</dbReference>
<dbReference type="Proteomes" id="UP000198406">
    <property type="component" value="Unassembled WGS sequence"/>
</dbReference>
<protein>
    <submittedName>
        <fullName evidence="2">Uncharacterized protein</fullName>
    </submittedName>
</protein>
<evidence type="ECO:0000256" key="1">
    <source>
        <dbReference type="SAM" id="MobiDB-lite"/>
    </source>
</evidence>
<gene>
    <name evidence="2" type="ORF">FisN_7Lu305</name>
</gene>
<organism evidence="2 3">
    <name type="scientific">Fistulifera solaris</name>
    <name type="common">Oleaginous diatom</name>
    <dbReference type="NCBI Taxonomy" id="1519565"/>
    <lineage>
        <taxon>Eukaryota</taxon>
        <taxon>Sar</taxon>
        <taxon>Stramenopiles</taxon>
        <taxon>Ochrophyta</taxon>
        <taxon>Bacillariophyta</taxon>
        <taxon>Bacillariophyceae</taxon>
        <taxon>Bacillariophycidae</taxon>
        <taxon>Naviculales</taxon>
        <taxon>Naviculaceae</taxon>
        <taxon>Fistulifera</taxon>
    </lineage>
</organism>
<evidence type="ECO:0000313" key="3">
    <source>
        <dbReference type="Proteomes" id="UP000198406"/>
    </source>
</evidence>